<evidence type="ECO:0000256" key="1">
    <source>
        <dbReference type="ARBA" id="ARBA00004496"/>
    </source>
</evidence>
<evidence type="ECO:0000256" key="11">
    <source>
        <dbReference type="ARBA" id="ARBA00033284"/>
    </source>
</evidence>
<dbReference type="Gene3D" id="1.10.10.760">
    <property type="entry name" value="E-set domains of sugar-utilizing enzymes"/>
    <property type="match status" value="1"/>
</dbReference>
<dbReference type="GO" id="GO:0005992">
    <property type="term" value="P:trehalose biosynthetic process"/>
    <property type="evidence" value="ECO:0007669"/>
    <property type="project" value="UniProtKB-UniRule"/>
</dbReference>
<evidence type="ECO:0000256" key="7">
    <source>
        <dbReference type="ARBA" id="ARBA00022801"/>
    </source>
</evidence>
<dbReference type="InterPro" id="IPR014756">
    <property type="entry name" value="Ig_E-set"/>
</dbReference>
<evidence type="ECO:0000256" key="12">
    <source>
        <dbReference type="ARBA" id="ARBA00034013"/>
    </source>
</evidence>
<feature type="active site" description="Nucleophile" evidence="15">
    <location>
        <position position="255"/>
    </location>
</feature>
<comment type="caution">
    <text evidence="18">The sequence shown here is derived from an EMBL/GenBank/DDBJ whole genome shotgun (WGS) entry which is preliminary data.</text>
</comment>
<accession>A0A8X8K1E9</accession>
<dbReference type="AlphaFoldDB" id="A0A8X8K1E9"/>
<dbReference type="InterPro" id="IPR013783">
    <property type="entry name" value="Ig-like_fold"/>
</dbReference>
<dbReference type="InterPro" id="IPR017853">
    <property type="entry name" value="GH"/>
</dbReference>
<dbReference type="PANTHER" id="PTHR43651">
    <property type="entry name" value="1,4-ALPHA-GLUCAN-BRANCHING ENZYME"/>
    <property type="match status" value="1"/>
</dbReference>
<keyword evidence="9 14" id="KW-0326">Glycosidase</keyword>
<dbReference type="PIRSF" id="PIRSF006337">
    <property type="entry name" value="Trehalose_TreZ"/>
    <property type="match status" value="1"/>
</dbReference>
<dbReference type="GO" id="GO:0005737">
    <property type="term" value="C:cytoplasm"/>
    <property type="evidence" value="ECO:0007669"/>
    <property type="project" value="UniProtKB-SubCell"/>
</dbReference>
<evidence type="ECO:0000256" key="8">
    <source>
        <dbReference type="ARBA" id="ARBA00023277"/>
    </source>
</evidence>
<evidence type="ECO:0000256" key="16">
    <source>
        <dbReference type="PIRSR" id="PIRSR006337-3"/>
    </source>
</evidence>
<evidence type="ECO:0000313" key="19">
    <source>
        <dbReference type="Proteomes" id="UP000636938"/>
    </source>
</evidence>
<keyword evidence="19" id="KW-1185">Reference proteome</keyword>
<evidence type="ECO:0000256" key="10">
    <source>
        <dbReference type="ARBA" id="ARBA00032057"/>
    </source>
</evidence>
<evidence type="ECO:0000256" key="15">
    <source>
        <dbReference type="PIRSR" id="PIRSR006337-1"/>
    </source>
</evidence>
<dbReference type="Gene3D" id="3.20.20.80">
    <property type="entry name" value="Glycosidases"/>
    <property type="match status" value="1"/>
</dbReference>
<evidence type="ECO:0000256" key="3">
    <source>
        <dbReference type="ARBA" id="ARBA00008061"/>
    </source>
</evidence>
<dbReference type="SUPFAM" id="SSF51445">
    <property type="entry name" value="(Trans)glycosidases"/>
    <property type="match status" value="1"/>
</dbReference>
<evidence type="ECO:0000256" key="14">
    <source>
        <dbReference type="PIRNR" id="PIRNR006337"/>
    </source>
</evidence>
<dbReference type="Pfam" id="PF00128">
    <property type="entry name" value="Alpha-amylase"/>
    <property type="match status" value="1"/>
</dbReference>
<dbReference type="CDD" id="cd02853">
    <property type="entry name" value="E_set_MTHase_like_N"/>
    <property type="match status" value="1"/>
</dbReference>
<keyword evidence="7 14" id="KW-0378">Hydrolase</keyword>
<comment type="catalytic activity">
    <reaction evidence="12 14">
        <text>hydrolysis of (1-&gt;4)-alpha-D-glucosidic linkage in 4-alpha-D-[(1-&gt;4)-alpha-D-glucanosyl]n trehalose to yield trehalose and (1-&gt;4)-alpha-D-glucan.</text>
        <dbReference type="EC" id="3.2.1.141"/>
    </reaction>
</comment>
<evidence type="ECO:0000256" key="5">
    <source>
        <dbReference type="ARBA" id="ARBA00015938"/>
    </source>
</evidence>
<evidence type="ECO:0000256" key="4">
    <source>
        <dbReference type="ARBA" id="ARBA00012268"/>
    </source>
</evidence>
<keyword evidence="8" id="KW-0119">Carbohydrate metabolism</keyword>
<organism evidence="18 19">
    <name type="scientific">Stenotrophomonas lacuserhaii</name>
    <dbReference type="NCBI Taxonomy" id="2760084"/>
    <lineage>
        <taxon>Bacteria</taxon>
        <taxon>Pseudomonadati</taxon>
        <taxon>Pseudomonadota</taxon>
        <taxon>Gammaproteobacteria</taxon>
        <taxon>Lysobacterales</taxon>
        <taxon>Lysobacteraceae</taxon>
        <taxon>Stenotrophomonas</taxon>
    </lineage>
</organism>
<comment type="pathway">
    <text evidence="2 14">Glycan biosynthesis; trehalose biosynthesis.</text>
</comment>
<dbReference type="CDD" id="cd11325">
    <property type="entry name" value="AmyAc_GTHase"/>
    <property type="match status" value="1"/>
</dbReference>
<dbReference type="Gene3D" id="2.60.40.10">
    <property type="entry name" value="Immunoglobulins"/>
    <property type="match status" value="1"/>
</dbReference>
<dbReference type="InterPro" id="IPR012768">
    <property type="entry name" value="Trehalose_TreZ"/>
</dbReference>
<reference evidence="18 19" key="1">
    <citation type="submission" date="2020-08" db="EMBL/GenBank/DDBJ databases">
        <title>A Genomic Blueprint of the Chicken Gut Microbiome.</title>
        <authorList>
            <person name="Gilroy R."/>
            <person name="Ravi A."/>
            <person name="Getino M."/>
            <person name="Pursley I."/>
            <person name="Horton D.L."/>
            <person name="Alikhan N.-F."/>
            <person name="Baker D."/>
            <person name="Gharbi K."/>
            <person name="Hall N."/>
            <person name="Watson M."/>
            <person name="Adriaenssens E.M."/>
            <person name="Foster-Nyarko E."/>
            <person name="Jarju S."/>
            <person name="Secka A."/>
            <person name="Antonio M."/>
            <person name="Oren A."/>
            <person name="Chaudhuri R."/>
            <person name="La Ragione R.M."/>
            <person name="Hildebrand F."/>
            <person name="Pallen M.J."/>
        </authorList>
    </citation>
    <scope>NUCLEOTIDE SEQUENCE [LARGE SCALE GENOMIC DNA]</scope>
    <source>
        <strain evidence="18 19">Sa5BUN4</strain>
    </source>
</reference>
<evidence type="ECO:0000256" key="13">
    <source>
        <dbReference type="NCBIfam" id="TIGR02402"/>
    </source>
</evidence>
<evidence type="ECO:0000259" key="17">
    <source>
        <dbReference type="SMART" id="SM00642"/>
    </source>
</evidence>
<dbReference type="Proteomes" id="UP000636938">
    <property type="component" value="Unassembled WGS sequence"/>
</dbReference>
<name>A0A8X8K1E9_9GAMM</name>
<dbReference type="SMART" id="SM00642">
    <property type="entry name" value="Aamy"/>
    <property type="match status" value="1"/>
</dbReference>
<feature type="domain" description="Glycosyl hydrolase family 13 catalytic" evidence="17">
    <location>
        <begin position="122"/>
        <end position="454"/>
    </location>
</feature>
<dbReference type="PANTHER" id="PTHR43651:SF11">
    <property type="entry name" value="MALTO-OLIGOSYLTREHALOSE TREHALOHYDROLASE"/>
    <property type="match status" value="1"/>
</dbReference>
<feature type="active site" description="Proton donor" evidence="15">
    <location>
        <position position="288"/>
    </location>
</feature>
<dbReference type="RefSeq" id="WP_191768477.1">
    <property type="nucleotide sequence ID" value="NZ_JACSQS010000001.1"/>
</dbReference>
<comment type="subcellular location">
    <subcellularLocation>
        <location evidence="1 15">Cytoplasm</location>
    </subcellularLocation>
</comment>
<evidence type="ECO:0000313" key="18">
    <source>
        <dbReference type="EMBL" id="MBD7952885.1"/>
    </source>
</evidence>
<evidence type="ECO:0000256" key="9">
    <source>
        <dbReference type="ARBA" id="ARBA00023295"/>
    </source>
</evidence>
<gene>
    <name evidence="18" type="primary">treZ</name>
    <name evidence="18" type="ORF">H9654_01600</name>
</gene>
<proteinExistence type="inferred from homology"/>
<sequence>MTAAVRERLGAWPLGDGRYRFCLWAPDAREVALVLDGEVHAMSPGEDGCFRVEATGSSGTPYRFLIDGQAQVPDPASRWQPHGVEGASALLPDDGHVWQARWEGRPWQELIIYEVHLGCSGGIAGLKAQLPALAAMGITALELMPVAQFPGRRNWGYDGVFPYAPAEAYGHPDELKGLVDAAHAHGMAVLLDVVYNHFGPQGNLLASYASAFFNDQAPTPWGEAIDFNQPQVKRFFVDNALMWLQEYRFDGLRLDAVQAITPNAFLGELLQAIRAGCADRPHVHLVLENERNQASWLRQGYQGQWNDDLHNALHVMLTGESEGYYADYAGRAPQLLARALSEGFAWQGERNHKGELRGEPSADVAPQHFVIFAQNHDQIGNRALGERLVSLVPADHARAALALVLLVPMVPLLFMGEPWQARQPFLFFTDYLPPLDEAVREGRRREFAGFAAFADADQRQRIPDPNARSTFEASRVALPAADDAQAADHLAVFTTLLSLRRRYLQPGLAHARPLGARVLGPGAVQAGWQLPDGQWWIALNVGEAALGHELPDGTLVWQQQDAAPGQIAAGSVCVHWVPR</sequence>
<dbReference type="SUPFAM" id="SSF81296">
    <property type="entry name" value="E set domains"/>
    <property type="match status" value="1"/>
</dbReference>
<dbReference type="InterPro" id="IPR044901">
    <property type="entry name" value="Trehalose_TreZ_E-set_sf"/>
</dbReference>
<dbReference type="EC" id="3.2.1.141" evidence="4 13"/>
<dbReference type="InterPro" id="IPR006047">
    <property type="entry name" value="GH13_cat_dom"/>
</dbReference>
<feature type="site" description="Transition state stabilizer" evidence="16">
    <location>
        <position position="377"/>
    </location>
</feature>
<dbReference type="NCBIfam" id="TIGR02402">
    <property type="entry name" value="trehalose_TreZ"/>
    <property type="match status" value="1"/>
</dbReference>
<dbReference type="EMBL" id="JACSQS010000001">
    <property type="protein sequence ID" value="MBD7952885.1"/>
    <property type="molecule type" value="Genomic_DNA"/>
</dbReference>
<dbReference type="GO" id="GO:0033942">
    <property type="term" value="F:4-alpha-D-(1-&gt;4)-alpha-D-glucanotrehalose trehalohydrolase activity"/>
    <property type="evidence" value="ECO:0007669"/>
    <property type="project" value="UniProtKB-EC"/>
</dbReference>
<comment type="similarity">
    <text evidence="3 14">Belongs to the glycosyl hydrolase 13 family.</text>
</comment>
<protein>
    <recommendedName>
        <fullName evidence="5 13">Malto-oligosyltrehalose trehalohydrolase</fullName>
        <shortName evidence="14">MTHase</shortName>
        <ecNumber evidence="4 13">3.2.1.141</ecNumber>
    </recommendedName>
    <alternativeName>
        <fullName evidence="11 14">4-alpha-D-((1-&gt;4)-alpha-D-glucano)trehalose trehalohydrolase</fullName>
    </alternativeName>
    <alternativeName>
        <fullName evidence="10 14">Maltooligosyl trehalose trehalohydrolase</fullName>
    </alternativeName>
</protein>
<keyword evidence="6" id="KW-0963">Cytoplasm</keyword>
<evidence type="ECO:0000256" key="6">
    <source>
        <dbReference type="ARBA" id="ARBA00022490"/>
    </source>
</evidence>
<evidence type="ECO:0000256" key="2">
    <source>
        <dbReference type="ARBA" id="ARBA00005199"/>
    </source>
</evidence>